<organism evidence="1 2">
    <name type="scientific">Aeromicrobium phragmitis</name>
    <dbReference type="NCBI Taxonomy" id="2478914"/>
    <lineage>
        <taxon>Bacteria</taxon>
        <taxon>Bacillati</taxon>
        <taxon>Actinomycetota</taxon>
        <taxon>Actinomycetes</taxon>
        <taxon>Propionibacteriales</taxon>
        <taxon>Nocardioidaceae</taxon>
        <taxon>Aeromicrobium</taxon>
    </lineage>
</organism>
<reference evidence="1 2" key="1">
    <citation type="submission" date="2018-10" db="EMBL/GenBank/DDBJ databases">
        <title>Aeromicrobium sp. 9W16Y-2 whole genome shotgun sequence.</title>
        <authorList>
            <person name="Li F."/>
        </authorList>
    </citation>
    <scope>NUCLEOTIDE SEQUENCE [LARGE SCALE GENOMIC DNA]</scope>
    <source>
        <strain evidence="1 2">9W16Y-2</strain>
    </source>
</reference>
<accession>A0A3L8P8L3</accession>
<gene>
    <name evidence="1" type="ORF">D9V41_17070</name>
</gene>
<protein>
    <submittedName>
        <fullName evidence="1">Peptide ABC transporter ATP-binding protein</fullName>
    </submittedName>
</protein>
<proteinExistence type="predicted"/>
<dbReference type="Proteomes" id="UP000282515">
    <property type="component" value="Unassembled WGS sequence"/>
</dbReference>
<keyword evidence="2" id="KW-1185">Reference proteome</keyword>
<dbReference type="Gene3D" id="3.40.50.300">
    <property type="entry name" value="P-loop containing nucleotide triphosphate hydrolases"/>
    <property type="match status" value="1"/>
</dbReference>
<feature type="non-terminal residue" evidence="1">
    <location>
        <position position="1"/>
    </location>
</feature>
<sequence>ADRVVFLSGGVLIEEGTPEQIFTAPRDPRTREFLARYLPS</sequence>
<comment type="caution">
    <text evidence="1">The sequence shown here is derived from an EMBL/GenBank/DDBJ whole genome shotgun (WGS) entry which is preliminary data.</text>
</comment>
<keyword evidence="1" id="KW-0067">ATP-binding</keyword>
<dbReference type="AlphaFoldDB" id="A0A3L8P8L3"/>
<dbReference type="InterPro" id="IPR027417">
    <property type="entry name" value="P-loop_NTPase"/>
</dbReference>
<evidence type="ECO:0000313" key="1">
    <source>
        <dbReference type="EMBL" id="RLV51397.1"/>
    </source>
</evidence>
<dbReference type="SUPFAM" id="SSF53795">
    <property type="entry name" value="PEP carboxykinase-like"/>
    <property type="match status" value="1"/>
</dbReference>
<name>A0A3L8P8L3_9ACTN</name>
<dbReference type="GO" id="GO:0005524">
    <property type="term" value="F:ATP binding"/>
    <property type="evidence" value="ECO:0007669"/>
    <property type="project" value="UniProtKB-KW"/>
</dbReference>
<keyword evidence="1" id="KW-0547">Nucleotide-binding</keyword>
<dbReference type="EMBL" id="RDBF01000222">
    <property type="protein sequence ID" value="RLV51397.1"/>
    <property type="molecule type" value="Genomic_DNA"/>
</dbReference>
<evidence type="ECO:0000313" key="2">
    <source>
        <dbReference type="Proteomes" id="UP000282515"/>
    </source>
</evidence>